<evidence type="ECO:0000256" key="5">
    <source>
        <dbReference type="ARBA" id="ARBA00022679"/>
    </source>
</evidence>
<keyword evidence="8" id="KW-0418">Kinase</keyword>
<feature type="transmembrane region" description="Helical" evidence="12">
    <location>
        <begin position="206"/>
        <end position="226"/>
    </location>
</feature>
<keyword evidence="3" id="KW-1003">Cell membrane</keyword>
<evidence type="ECO:0000256" key="2">
    <source>
        <dbReference type="ARBA" id="ARBA00022448"/>
    </source>
</evidence>
<dbReference type="PROSITE" id="PS00371">
    <property type="entry name" value="PTS_EIIA_TYPE_1_HIS"/>
    <property type="match status" value="1"/>
</dbReference>
<feature type="transmembrane region" description="Helical" evidence="12">
    <location>
        <begin position="174"/>
        <end position="190"/>
    </location>
</feature>
<evidence type="ECO:0000259" key="14">
    <source>
        <dbReference type="PROSITE" id="PS51098"/>
    </source>
</evidence>
<evidence type="ECO:0000313" key="16">
    <source>
        <dbReference type="EMBL" id="VYU52781.1"/>
    </source>
</evidence>
<dbReference type="SUPFAM" id="SSF51261">
    <property type="entry name" value="Duplicated hybrid motif"/>
    <property type="match status" value="1"/>
</dbReference>
<dbReference type="Pfam" id="PF00358">
    <property type="entry name" value="PTS_EIIA_1"/>
    <property type="match status" value="1"/>
</dbReference>
<reference evidence="16" key="1">
    <citation type="submission" date="2019-11" db="EMBL/GenBank/DDBJ databases">
        <authorList>
            <person name="Feng L."/>
        </authorList>
    </citation>
    <scope>NUCLEOTIDE SEQUENCE</scope>
    <source>
        <strain evidence="16">CTertiumLFYP3</strain>
    </source>
</reference>
<dbReference type="InterPro" id="IPR018113">
    <property type="entry name" value="PTrfase_EIIB_Cys"/>
</dbReference>
<evidence type="ECO:0000256" key="9">
    <source>
        <dbReference type="ARBA" id="ARBA00022989"/>
    </source>
</evidence>
<dbReference type="Pfam" id="PF00367">
    <property type="entry name" value="PTS_EIIB"/>
    <property type="match status" value="1"/>
</dbReference>
<dbReference type="InterPro" id="IPR011297">
    <property type="entry name" value="PTS_IIABC_b_glu"/>
</dbReference>
<dbReference type="AlphaFoldDB" id="A0A6N3FL83"/>
<dbReference type="PANTHER" id="PTHR30175:SF1">
    <property type="entry name" value="PTS SYSTEM ARBUTIN-, CELLOBIOSE-, AND SALICIN-SPECIFIC EIIBC COMPONENT-RELATED"/>
    <property type="match status" value="1"/>
</dbReference>
<feature type="transmembrane region" description="Helical" evidence="12">
    <location>
        <begin position="104"/>
        <end position="135"/>
    </location>
</feature>
<dbReference type="InterPro" id="IPR001996">
    <property type="entry name" value="PTS_IIB_1"/>
</dbReference>
<dbReference type="CDD" id="cd00212">
    <property type="entry name" value="PTS_IIB_glc"/>
    <property type="match status" value="1"/>
</dbReference>
<dbReference type="RefSeq" id="WP_156627183.1">
    <property type="nucleotide sequence ID" value="NZ_CACRTO010000037.1"/>
</dbReference>
<dbReference type="NCBIfam" id="TIGR01995">
    <property type="entry name" value="PTS-II-ABC-beta"/>
    <property type="match status" value="1"/>
</dbReference>
<feature type="transmembrane region" description="Helical" evidence="12">
    <location>
        <begin position="273"/>
        <end position="297"/>
    </location>
</feature>
<evidence type="ECO:0000256" key="3">
    <source>
        <dbReference type="ARBA" id="ARBA00022475"/>
    </source>
</evidence>
<feature type="transmembrane region" description="Helical" evidence="12">
    <location>
        <begin position="141"/>
        <end position="162"/>
    </location>
</feature>
<evidence type="ECO:0000256" key="12">
    <source>
        <dbReference type="SAM" id="Phobius"/>
    </source>
</evidence>
<evidence type="ECO:0000259" key="15">
    <source>
        <dbReference type="PROSITE" id="PS51103"/>
    </source>
</evidence>
<dbReference type="NCBIfam" id="TIGR00830">
    <property type="entry name" value="PTBA"/>
    <property type="match status" value="1"/>
</dbReference>
<dbReference type="Gene3D" id="2.70.70.10">
    <property type="entry name" value="Glucose Permease (Domain IIA)"/>
    <property type="match status" value="1"/>
</dbReference>
<proteinExistence type="predicted"/>
<evidence type="ECO:0000256" key="1">
    <source>
        <dbReference type="ARBA" id="ARBA00004651"/>
    </source>
</evidence>
<feature type="active site" description="Phosphocysteine intermediate; for EIIB activity" evidence="11">
    <location>
        <position position="26"/>
    </location>
</feature>
<keyword evidence="9 12" id="KW-1133">Transmembrane helix</keyword>
<keyword evidence="2" id="KW-0813">Transport</keyword>
<dbReference type="InterPro" id="IPR050558">
    <property type="entry name" value="PTS_Sugar-Specific_Components"/>
</dbReference>
<evidence type="ECO:0000256" key="10">
    <source>
        <dbReference type="ARBA" id="ARBA00023136"/>
    </source>
</evidence>
<keyword evidence="5" id="KW-0808">Transferase</keyword>
<evidence type="ECO:0000256" key="4">
    <source>
        <dbReference type="ARBA" id="ARBA00022597"/>
    </source>
</evidence>
<feature type="transmembrane region" description="Helical" evidence="12">
    <location>
        <begin position="352"/>
        <end position="372"/>
    </location>
</feature>
<evidence type="ECO:0000256" key="7">
    <source>
        <dbReference type="ARBA" id="ARBA00022692"/>
    </source>
</evidence>
<dbReference type="GO" id="GO:0016301">
    <property type="term" value="F:kinase activity"/>
    <property type="evidence" value="ECO:0007669"/>
    <property type="project" value="UniProtKB-KW"/>
</dbReference>
<dbReference type="InterPro" id="IPR001127">
    <property type="entry name" value="PTS_EIIA_1_perm"/>
</dbReference>
<protein>
    <submittedName>
        <fullName evidence="16">PTS system beta-glucoside-specific EIIBCA component</fullName>
    </submittedName>
</protein>
<feature type="domain" description="PTS EIIA type-1" evidence="13">
    <location>
        <begin position="490"/>
        <end position="594"/>
    </location>
</feature>
<dbReference type="FunFam" id="2.70.70.10:FF:000001">
    <property type="entry name" value="PTS system glucose-specific IIA component"/>
    <property type="match status" value="1"/>
</dbReference>
<feature type="transmembrane region" description="Helical" evidence="12">
    <location>
        <begin position="423"/>
        <end position="445"/>
    </location>
</feature>
<dbReference type="GO" id="GO:0009401">
    <property type="term" value="P:phosphoenolpyruvate-dependent sugar phosphotransferase system"/>
    <property type="evidence" value="ECO:0007669"/>
    <property type="project" value="UniProtKB-KW"/>
</dbReference>
<evidence type="ECO:0000259" key="13">
    <source>
        <dbReference type="PROSITE" id="PS51093"/>
    </source>
</evidence>
<feature type="domain" description="PTS EIIB type-1" evidence="14">
    <location>
        <begin position="4"/>
        <end position="86"/>
    </location>
</feature>
<dbReference type="InterPro" id="IPR036878">
    <property type="entry name" value="Glu_permease_IIB"/>
</dbReference>
<comment type="subcellular location">
    <subcellularLocation>
        <location evidence="1">Cell membrane</location>
        <topology evidence="1">Multi-pass membrane protein</topology>
    </subcellularLocation>
</comment>
<dbReference type="PROSITE" id="PS51093">
    <property type="entry name" value="PTS_EIIA_TYPE_1"/>
    <property type="match status" value="1"/>
</dbReference>
<dbReference type="InterPro" id="IPR003352">
    <property type="entry name" value="PTS_EIIC"/>
</dbReference>
<organism evidence="16">
    <name type="scientific">Clostridium tertium</name>
    <dbReference type="NCBI Taxonomy" id="1559"/>
    <lineage>
        <taxon>Bacteria</taxon>
        <taxon>Bacillati</taxon>
        <taxon>Bacillota</taxon>
        <taxon>Clostridia</taxon>
        <taxon>Eubacteriales</taxon>
        <taxon>Clostridiaceae</taxon>
        <taxon>Clostridium</taxon>
    </lineage>
</organism>
<evidence type="ECO:0000256" key="6">
    <source>
        <dbReference type="ARBA" id="ARBA00022683"/>
    </source>
</evidence>
<dbReference type="Pfam" id="PF02378">
    <property type="entry name" value="PTS_EIIC"/>
    <property type="match status" value="1"/>
</dbReference>
<evidence type="ECO:0000256" key="8">
    <source>
        <dbReference type="ARBA" id="ARBA00022777"/>
    </source>
</evidence>
<dbReference type="InterPro" id="IPR011055">
    <property type="entry name" value="Dup_hybrid_motif"/>
</dbReference>
<feature type="domain" description="PTS EIIC type-1" evidence="15">
    <location>
        <begin position="103"/>
        <end position="456"/>
    </location>
</feature>
<keyword evidence="10 12" id="KW-0472">Membrane</keyword>
<dbReference type="EMBL" id="CACRTO010000037">
    <property type="protein sequence ID" value="VYU52781.1"/>
    <property type="molecule type" value="Genomic_DNA"/>
</dbReference>
<feature type="transmembrane region" description="Helical" evidence="12">
    <location>
        <begin position="246"/>
        <end position="267"/>
    </location>
</feature>
<name>A0A6N3FL83_9CLOT</name>
<feature type="transmembrane region" description="Helical" evidence="12">
    <location>
        <begin position="392"/>
        <end position="416"/>
    </location>
</feature>
<dbReference type="GO" id="GO:0015771">
    <property type="term" value="P:trehalose transport"/>
    <property type="evidence" value="ECO:0007669"/>
    <property type="project" value="TreeGrafter"/>
</dbReference>
<keyword evidence="7 12" id="KW-0812">Transmembrane</keyword>
<dbReference type="SUPFAM" id="SSF55604">
    <property type="entry name" value="Glucose permease domain IIB"/>
    <property type="match status" value="1"/>
</dbReference>
<dbReference type="GO" id="GO:0005886">
    <property type="term" value="C:plasma membrane"/>
    <property type="evidence" value="ECO:0007669"/>
    <property type="project" value="UniProtKB-SubCell"/>
</dbReference>
<dbReference type="PROSITE" id="PS51098">
    <property type="entry name" value="PTS_EIIB_TYPE_1"/>
    <property type="match status" value="1"/>
</dbReference>
<dbReference type="GO" id="GO:0090589">
    <property type="term" value="F:protein-phosphocysteine-trehalose phosphotransferase system transporter activity"/>
    <property type="evidence" value="ECO:0007669"/>
    <property type="project" value="TreeGrafter"/>
</dbReference>
<accession>A0A6N3FL83</accession>
<keyword evidence="4" id="KW-0762">Sugar transport</keyword>
<keyword evidence="6" id="KW-0598">Phosphotransferase system</keyword>
<dbReference type="PANTHER" id="PTHR30175">
    <property type="entry name" value="PHOSPHOTRANSFERASE SYSTEM TRANSPORT PROTEIN"/>
    <property type="match status" value="1"/>
</dbReference>
<dbReference type="PROSITE" id="PS51103">
    <property type="entry name" value="PTS_EIIC_TYPE_1"/>
    <property type="match status" value="1"/>
</dbReference>
<dbReference type="Gene3D" id="3.30.1360.60">
    <property type="entry name" value="Glucose permease domain IIB"/>
    <property type="match status" value="1"/>
</dbReference>
<dbReference type="InterPro" id="IPR013013">
    <property type="entry name" value="PTS_EIIC_1"/>
</dbReference>
<evidence type="ECO:0000256" key="11">
    <source>
        <dbReference type="PROSITE-ProRule" id="PRU00421"/>
    </source>
</evidence>
<dbReference type="GO" id="GO:0008982">
    <property type="term" value="F:protein-N(PI)-phosphohistidine-sugar phosphotransferase activity"/>
    <property type="evidence" value="ECO:0007669"/>
    <property type="project" value="InterPro"/>
</dbReference>
<dbReference type="FunFam" id="3.30.1360.60:FF:000001">
    <property type="entry name" value="PTS system glucose-specific IIBC component PtsG"/>
    <property type="match status" value="1"/>
</dbReference>
<gene>
    <name evidence="16" type="primary">bglF_8</name>
    <name evidence="16" type="ORF">CTLFYP3_02732</name>
</gene>
<dbReference type="CDD" id="cd00210">
    <property type="entry name" value="PTS_IIA_glc"/>
    <property type="match status" value="1"/>
</dbReference>
<sequence>MDTKIIAENILKEIGGVSNVKNVTHCITRLRFNLSSIDKVNEEELKNISGVMGVVNKGGQYQVIIGSEVARVYSELMKLGDFDGRKIESEKEVKKGGLNSLLDIIAGIFAPIMPIIAGAGMIKALLSILTLFNFIDKSGNVYYFLNFIADSSYYFLPIFLAATAAKKFNCNMHMAMLMGAVLLHPSFIALKDTGDFIKVLGIPVKMVTYSASVIPIILIVFVLSYIEKFVEKITPSMIKFIAKPLLTILIMVPISLVVLGPLGGFVGDGLVKILLSIEAIAPWILPTVIGAFMPFLVMTGMHYSLLPAYVNSLSALGYESIIGPGNLPSNIAQGAAALCVAFKTKNKDLRQLAISSGVTALLGVTEPALFGVNLRLKKPLIATTIGGGLGGLYAGITGVLRFGGGGAGLAAIGLYVGENPSNVINALISAAIAFVATFAILWYIGFEDVDSEDKKNDEIKVDESKSDEKLSTIIYSPIKGEVIKLEDVKDTVFSSGMMGVGIAINPKEGKLYSPVNGSIASIFETKHAIGIVADNGTEILIHIGIDTVELNGKYFKSNIKQGDTVKVGDLLLEFESEEIKKSGYDIVTPIIVTNAGDSQLIVPIKGKSISVGEELLILS</sequence>